<dbReference type="Pfam" id="PF00266">
    <property type="entry name" value="Aminotran_5"/>
    <property type="match status" value="1"/>
</dbReference>
<dbReference type="SUPFAM" id="SSF53383">
    <property type="entry name" value="PLP-dependent transferases"/>
    <property type="match status" value="1"/>
</dbReference>
<protein>
    <submittedName>
        <fullName evidence="7">Aminotransferase</fullName>
    </submittedName>
</protein>
<dbReference type="RefSeq" id="WP_176063192.1">
    <property type="nucleotide sequence ID" value="NZ_BJTG01000002.1"/>
</dbReference>
<dbReference type="PROSITE" id="PS00595">
    <property type="entry name" value="AA_TRANSFER_CLASS_5"/>
    <property type="match status" value="1"/>
</dbReference>
<proteinExistence type="inferred from homology"/>
<dbReference type="EMBL" id="BJTG01000002">
    <property type="protein sequence ID" value="GEJ56055.1"/>
    <property type="molecule type" value="Genomic_DNA"/>
</dbReference>
<dbReference type="AlphaFoldDB" id="A0A7I9VI71"/>
<feature type="region of interest" description="Disordered" evidence="5">
    <location>
        <begin position="326"/>
        <end position="350"/>
    </location>
</feature>
<keyword evidence="7" id="KW-0808">Transferase</keyword>
<dbReference type="PANTHER" id="PTHR43586">
    <property type="entry name" value="CYSTEINE DESULFURASE"/>
    <property type="match status" value="1"/>
</dbReference>
<reference evidence="8" key="1">
    <citation type="journal article" date="2020" name="Appl. Environ. Microbiol.">
        <title>Diazotrophic Anaeromyxobacter Isolates from Soils.</title>
        <authorList>
            <person name="Masuda Y."/>
            <person name="Yamanaka H."/>
            <person name="Xu Z.X."/>
            <person name="Shiratori Y."/>
            <person name="Aono T."/>
            <person name="Amachi S."/>
            <person name="Senoo K."/>
            <person name="Itoh H."/>
        </authorList>
    </citation>
    <scope>NUCLEOTIDE SEQUENCE [LARGE SCALE GENOMIC DNA]</scope>
    <source>
        <strain evidence="8">R267</strain>
    </source>
</reference>
<dbReference type="Proteomes" id="UP000503640">
    <property type="component" value="Unassembled WGS sequence"/>
</dbReference>
<name>A0A7I9VI71_9BACT</name>
<dbReference type="Gene3D" id="3.40.640.10">
    <property type="entry name" value="Type I PLP-dependent aspartate aminotransferase-like (Major domain)"/>
    <property type="match status" value="1"/>
</dbReference>
<dbReference type="InterPro" id="IPR015421">
    <property type="entry name" value="PyrdxlP-dep_Trfase_major"/>
</dbReference>
<evidence type="ECO:0000259" key="6">
    <source>
        <dbReference type="Pfam" id="PF00266"/>
    </source>
</evidence>
<sequence>MSDAAPAPRLGDRALFPDLTLPAYLNHAGISPPSRPVQRAVAEQLQAYAGRGGEAVTGMLAMRARLRQRLARVTGARPEDLALTSGATHGIQAVALSFPWRRGDRLVLFEGEFPANVTPWQRAAALFGLEVRFVPLARFEAGDGEGLAAFEAELRRGARLAAVSAVQFSSGRAMPLRELGALCARHGAELFVDAIQALGAVPLDLPALGVDYLACGAHKWLMGAEGAGFLYVRPERLAALRPALAGWLSHEEAFSFLVEPGQLRYDRPIRREASLFEAGSASALSQAALDASLGLILELGPAAIHAHVNRYLDRLEPLLAARGFASRRPRDPARRGPFLSAAPPPGHSPRQLREALLRAGVAVATPDGLVRFAPHWPNDADRELPAIEAALDAARG</sequence>
<comment type="similarity">
    <text evidence="3">Belongs to the class-V pyridoxal-phosphate-dependent aminotransferase family.</text>
</comment>
<evidence type="ECO:0000313" key="7">
    <source>
        <dbReference type="EMBL" id="GEJ56055.1"/>
    </source>
</evidence>
<dbReference type="InterPro" id="IPR020578">
    <property type="entry name" value="Aminotrans_V_PyrdxlP_BS"/>
</dbReference>
<evidence type="ECO:0000256" key="3">
    <source>
        <dbReference type="RuleBase" id="RU004075"/>
    </source>
</evidence>
<keyword evidence="2" id="KW-0663">Pyridoxal phosphate</keyword>
<dbReference type="GO" id="GO:0008483">
    <property type="term" value="F:transaminase activity"/>
    <property type="evidence" value="ECO:0007669"/>
    <property type="project" value="UniProtKB-KW"/>
</dbReference>
<feature type="domain" description="Aminotransferase class V" evidence="6">
    <location>
        <begin position="24"/>
        <end position="365"/>
    </location>
</feature>
<evidence type="ECO:0000256" key="1">
    <source>
        <dbReference type="ARBA" id="ARBA00001933"/>
    </source>
</evidence>
<keyword evidence="8" id="KW-1185">Reference proteome</keyword>
<organism evidence="7 8">
    <name type="scientific">Anaeromyxobacter diazotrophicus</name>
    <dbReference type="NCBI Taxonomy" id="2590199"/>
    <lineage>
        <taxon>Bacteria</taxon>
        <taxon>Pseudomonadati</taxon>
        <taxon>Myxococcota</taxon>
        <taxon>Myxococcia</taxon>
        <taxon>Myxococcales</taxon>
        <taxon>Cystobacterineae</taxon>
        <taxon>Anaeromyxobacteraceae</taxon>
        <taxon>Anaeromyxobacter</taxon>
    </lineage>
</organism>
<dbReference type="InterPro" id="IPR000192">
    <property type="entry name" value="Aminotrans_V_dom"/>
</dbReference>
<evidence type="ECO:0000313" key="8">
    <source>
        <dbReference type="Proteomes" id="UP000503640"/>
    </source>
</evidence>
<evidence type="ECO:0000256" key="5">
    <source>
        <dbReference type="SAM" id="MobiDB-lite"/>
    </source>
</evidence>
<keyword evidence="7" id="KW-0032">Aminotransferase</keyword>
<accession>A0A7I9VI71</accession>
<comment type="cofactor">
    <cofactor evidence="1 4">
        <name>pyridoxal 5'-phosphate</name>
        <dbReference type="ChEBI" id="CHEBI:597326"/>
    </cofactor>
</comment>
<dbReference type="InterPro" id="IPR015424">
    <property type="entry name" value="PyrdxlP-dep_Trfase"/>
</dbReference>
<comment type="caution">
    <text evidence="7">The sequence shown here is derived from an EMBL/GenBank/DDBJ whole genome shotgun (WGS) entry which is preliminary data.</text>
</comment>
<dbReference type="Gene3D" id="3.90.1150.10">
    <property type="entry name" value="Aspartate Aminotransferase, domain 1"/>
    <property type="match status" value="1"/>
</dbReference>
<gene>
    <name evidence="7" type="ORF">AMYX_07960</name>
</gene>
<dbReference type="InterPro" id="IPR015422">
    <property type="entry name" value="PyrdxlP-dep_Trfase_small"/>
</dbReference>
<dbReference type="PANTHER" id="PTHR43586:SF15">
    <property type="entry name" value="BLR3095 PROTEIN"/>
    <property type="match status" value="1"/>
</dbReference>
<evidence type="ECO:0000256" key="4">
    <source>
        <dbReference type="RuleBase" id="RU004504"/>
    </source>
</evidence>
<evidence type="ECO:0000256" key="2">
    <source>
        <dbReference type="ARBA" id="ARBA00022898"/>
    </source>
</evidence>